<evidence type="ECO:0000256" key="7">
    <source>
        <dbReference type="SAM" id="Phobius"/>
    </source>
</evidence>
<dbReference type="PANTHER" id="PTHR10057:SF0">
    <property type="entry name" value="TRANSLOCATOR PROTEIN"/>
    <property type="match status" value="1"/>
</dbReference>
<keyword evidence="4 7" id="KW-1133">Transmembrane helix</keyword>
<comment type="caution">
    <text evidence="8">The sequence shown here is derived from an EMBL/GenBank/DDBJ whole genome shotgun (WGS) entry which is preliminary data.</text>
</comment>
<reference evidence="8 9" key="1">
    <citation type="journal article" date="2018" name="Mol. Plant">
        <title>The genome of Artemisia annua provides insight into the evolution of Asteraceae family and artemisinin biosynthesis.</title>
        <authorList>
            <person name="Shen Q."/>
            <person name="Zhang L."/>
            <person name="Liao Z."/>
            <person name="Wang S."/>
            <person name="Yan T."/>
            <person name="Shi P."/>
            <person name="Liu M."/>
            <person name="Fu X."/>
            <person name="Pan Q."/>
            <person name="Wang Y."/>
            <person name="Lv Z."/>
            <person name="Lu X."/>
            <person name="Zhang F."/>
            <person name="Jiang W."/>
            <person name="Ma Y."/>
            <person name="Chen M."/>
            <person name="Hao X."/>
            <person name="Li L."/>
            <person name="Tang Y."/>
            <person name="Lv G."/>
            <person name="Zhou Y."/>
            <person name="Sun X."/>
            <person name="Brodelius P.E."/>
            <person name="Rose J.K.C."/>
            <person name="Tang K."/>
        </authorList>
    </citation>
    <scope>NUCLEOTIDE SEQUENCE [LARGE SCALE GENOMIC DNA]</scope>
    <source>
        <strain evidence="9">cv. Huhao1</strain>
        <tissue evidence="8">Leaf</tissue>
    </source>
</reference>
<sequence length="126" mass="14196">MDSTTQELRHRTKDDSPITSQDDNITNTESKNPQQPWLVWAEGGFHENPSAMGSYLAQLGLSLLWDPIFFKMNAAKVGLFVCLAQIAAMFNCYRMFGKVNRTAGDLVKLCMVWCGLLTLVNLYFVV</sequence>
<dbReference type="STRING" id="35608.A0A2U1LIH2"/>
<dbReference type="GO" id="GO:0016020">
    <property type="term" value="C:membrane"/>
    <property type="evidence" value="ECO:0007669"/>
    <property type="project" value="UniProtKB-SubCell"/>
</dbReference>
<gene>
    <name evidence="8" type="ORF">CTI12_AA484970</name>
</gene>
<name>A0A2U1LIH2_ARTAN</name>
<evidence type="ECO:0000256" key="6">
    <source>
        <dbReference type="SAM" id="MobiDB-lite"/>
    </source>
</evidence>
<feature type="compositionally biased region" description="Basic and acidic residues" evidence="6">
    <location>
        <begin position="7"/>
        <end position="16"/>
    </location>
</feature>
<evidence type="ECO:0000256" key="1">
    <source>
        <dbReference type="ARBA" id="ARBA00004141"/>
    </source>
</evidence>
<keyword evidence="9" id="KW-1185">Reference proteome</keyword>
<dbReference type="AlphaFoldDB" id="A0A2U1LIH2"/>
<comment type="similarity">
    <text evidence="2">Belongs to the TspO/BZRP family.</text>
</comment>
<dbReference type="InterPro" id="IPR038330">
    <property type="entry name" value="TspO/MBR-related_sf"/>
</dbReference>
<evidence type="ECO:0000313" key="9">
    <source>
        <dbReference type="Proteomes" id="UP000245207"/>
    </source>
</evidence>
<evidence type="ECO:0000256" key="5">
    <source>
        <dbReference type="ARBA" id="ARBA00023136"/>
    </source>
</evidence>
<dbReference type="GO" id="GO:0033013">
    <property type="term" value="P:tetrapyrrole metabolic process"/>
    <property type="evidence" value="ECO:0007669"/>
    <property type="project" value="UniProtKB-ARBA"/>
</dbReference>
<dbReference type="EMBL" id="PKPP01009204">
    <property type="protein sequence ID" value="PWA48798.1"/>
    <property type="molecule type" value="Genomic_DNA"/>
</dbReference>
<evidence type="ECO:0000256" key="2">
    <source>
        <dbReference type="ARBA" id="ARBA00007524"/>
    </source>
</evidence>
<evidence type="ECO:0000256" key="4">
    <source>
        <dbReference type="ARBA" id="ARBA00022989"/>
    </source>
</evidence>
<feature type="transmembrane region" description="Helical" evidence="7">
    <location>
        <begin position="74"/>
        <end position="94"/>
    </location>
</feature>
<dbReference type="Gene3D" id="1.20.1260.100">
    <property type="entry name" value="TspO/MBR protein"/>
    <property type="match status" value="1"/>
</dbReference>
<dbReference type="OrthoDB" id="8841220at2759"/>
<keyword evidence="5 7" id="KW-0472">Membrane</keyword>
<organism evidence="8 9">
    <name type="scientific">Artemisia annua</name>
    <name type="common">Sweet wormwood</name>
    <dbReference type="NCBI Taxonomy" id="35608"/>
    <lineage>
        <taxon>Eukaryota</taxon>
        <taxon>Viridiplantae</taxon>
        <taxon>Streptophyta</taxon>
        <taxon>Embryophyta</taxon>
        <taxon>Tracheophyta</taxon>
        <taxon>Spermatophyta</taxon>
        <taxon>Magnoliopsida</taxon>
        <taxon>eudicotyledons</taxon>
        <taxon>Gunneridae</taxon>
        <taxon>Pentapetalae</taxon>
        <taxon>asterids</taxon>
        <taxon>campanulids</taxon>
        <taxon>Asterales</taxon>
        <taxon>Asteraceae</taxon>
        <taxon>Asteroideae</taxon>
        <taxon>Anthemideae</taxon>
        <taxon>Artemisiinae</taxon>
        <taxon>Artemisia</taxon>
    </lineage>
</organism>
<accession>A0A2U1LIH2</accession>
<dbReference type="PANTHER" id="PTHR10057">
    <property type="entry name" value="PERIPHERAL-TYPE BENZODIAZEPINE RECEPTOR"/>
    <property type="match status" value="1"/>
</dbReference>
<feature type="transmembrane region" description="Helical" evidence="7">
    <location>
        <begin position="106"/>
        <end position="125"/>
    </location>
</feature>
<keyword evidence="3 7" id="KW-0812">Transmembrane</keyword>
<dbReference type="InterPro" id="IPR004307">
    <property type="entry name" value="TspO_MBR"/>
</dbReference>
<evidence type="ECO:0000313" key="8">
    <source>
        <dbReference type="EMBL" id="PWA48798.1"/>
    </source>
</evidence>
<feature type="compositionally biased region" description="Polar residues" evidence="6">
    <location>
        <begin position="17"/>
        <end position="32"/>
    </location>
</feature>
<feature type="region of interest" description="Disordered" evidence="6">
    <location>
        <begin position="1"/>
        <end position="32"/>
    </location>
</feature>
<dbReference type="CDD" id="cd15904">
    <property type="entry name" value="TSPO_MBR"/>
    <property type="match status" value="1"/>
</dbReference>
<dbReference type="Pfam" id="PF03073">
    <property type="entry name" value="TspO_MBR"/>
    <property type="match status" value="1"/>
</dbReference>
<dbReference type="Proteomes" id="UP000245207">
    <property type="component" value="Unassembled WGS sequence"/>
</dbReference>
<comment type="subcellular location">
    <subcellularLocation>
        <location evidence="1">Membrane</location>
        <topology evidence="1">Multi-pass membrane protein</topology>
    </subcellularLocation>
</comment>
<proteinExistence type="inferred from homology"/>
<evidence type="ECO:0000256" key="3">
    <source>
        <dbReference type="ARBA" id="ARBA00022692"/>
    </source>
</evidence>
<protein>
    <submittedName>
        <fullName evidence="8">TspO/MBR-related protein</fullName>
    </submittedName>
</protein>